<dbReference type="PRINTS" id="PR01035">
    <property type="entry name" value="TCRTETA"/>
</dbReference>
<evidence type="ECO:0000256" key="3">
    <source>
        <dbReference type="ARBA" id="ARBA00022448"/>
    </source>
</evidence>
<dbReference type="AlphaFoldDB" id="A0A7J7J7Z9"/>
<dbReference type="InterPro" id="IPR036259">
    <property type="entry name" value="MFS_trans_sf"/>
</dbReference>
<dbReference type="GO" id="GO:0016020">
    <property type="term" value="C:membrane"/>
    <property type="evidence" value="ECO:0007669"/>
    <property type="project" value="UniProtKB-SubCell"/>
</dbReference>
<dbReference type="Pfam" id="PF07690">
    <property type="entry name" value="MFS_1"/>
    <property type="match status" value="1"/>
</dbReference>
<evidence type="ECO:0000256" key="5">
    <source>
        <dbReference type="ARBA" id="ARBA00022775"/>
    </source>
</evidence>
<evidence type="ECO:0000256" key="1">
    <source>
        <dbReference type="ARBA" id="ARBA00004141"/>
    </source>
</evidence>
<feature type="transmembrane region" description="Helical" evidence="8">
    <location>
        <begin position="346"/>
        <end position="373"/>
    </location>
</feature>
<comment type="caution">
    <text evidence="9">The sequence shown here is derived from an EMBL/GenBank/DDBJ whole genome shotgun (WGS) entry which is preliminary data.</text>
</comment>
<keyword evidence="4 8" id="KW-0812">Transmembrane</keyword>
<evidence type="ECO:0000313" key="9">
    <source>
        <dbReference type="EMBL" id="KAF6022350.1"/>
    </source>
</evidence>
<dbReference type="OrthoDB" id="6147708at2759"/>
<comment type="subcellular location">
    <subcellularLocation>
        <location evidence="1">Membrane</location>
        <topology evidence="1">Multi-pass membrane protein</topology>
    </subcellularLocation>
</comment>
<feature type="transmembrane region" description="Helical" evidence="8">
    <location>
        <begin position="243"/>
        <end position="262"/>
    </location>
</feature>
<dbReference type="GO" id="GO:0022857">
    <property type="term" value="F:transmembrane transporter activity"/>
    <property type="evidence" value="ECO:0007669"/>
    <property type="project" value="InterPro"/>
</dbReference>
<dbReference type="InterPro" id="IPR011701">
    <property type="entry name" value="MFS"/>
</dbReference>
<feature type="transmembrane region" description="Helical" evidence="8">
    <location>
        <begin position="40"/>
        <end position="64"/>
    </location>
</feature>
<gene>
    <name evidence="9" type="ORF">EB796_019338</name>
</gene>
<name>A0A7J7J7Z9_BUGNE</name>
<evidence type="ECO:0000256" key="4">
    <source>
        <dbReference type="ARBA" id="ARBA00022692"/>
    </source>
</evidence>
<dbReference type="EMBL" id="VXIV02002862">
    <property type="protein sequence ID" value="KAF6022350.1"/>
    <property type="molecule type" value="Genomic_DNA"/>
</dbReference>
<feature type="transmembrane region" description="Helical" evidence="8">
    <location>
        <begin position="135"/>
        <end position="159"/>
    </location>
</feature>
<feature type="transmembrane region" description="Helical" evidence="8">
    <location>
        <begin position="171"/>
        <end position="189"/>
    </location>
</feature>
<dbReference type="InterPro" id="IPR001958">
    <property type="entry name" value="Tet-R_TetA/multi-R_MdtG-like"/>
</dbReference>
<keyword evidence="6 8" id="KW-1133">Transmembrane helix</keyword>
<feature type="transmembrane region" description="Helical" evidence="8">
    <location>
        <begin position="308"/>
        <end position="326"/>
    </location>
</feature>
<feature type="transmembrane region" description="Helical" evidence="8">
    <location>
        <begin position="76"/>
        <end position="100"/>
    </location>
</feature>
<keyword evidence="5" id="KW-0532">Neurotransmitter transport</keyword>
<reference evidence="9" key="1">
    <citation type="submission" date="2020-06" db="EMBL/GenBank/DDBJ databases">
        <title>Draft genome of Bugula neritina, a colonial animal packing powerful symbionts and potential medicines.</title>
        <authorList>
            <person name="Rayko M."/>
        </authorList>
    </citation>
    <scope>NUCLEOTIDE SEQUENCE [LARGE SCALE GENOMIC DNA]</scope>
    <source>
        <strain evidence="9">Kwan_BN1</strain>
    </source>
</reference>
<evidence type="ECO:0008006" key="11">
    <source>
        <dbReference type="Google" id="ProtNLM"/>
    </source>
</evidence>
<evidence type="ECO:0000256" key="2">
    <source>
        <dbReference type="ARBA" id="ARBA00006829"/>
    </source>
</evidence>
<evidence type="ECO:0000256" key="6">
    <source>
        <dbReference type="ARBA" id="ARBA00022989"/>
    </source>
</evidence>
<proteinExistence type="inferred from homology"/>
<dbReference type="InterPro" id="IPR050930">
    <property type="entry name" value="MFS_Vesicular_Transporter"/>
</dbReference>
<keyword evidence="7 8" id="KW-0472">Membrane</keyword>
<feature type="transmembrane region" description="Helical" evidence="8">
    <location>
        <begin position="274"/>
        <end position="296"/>
    </location>
</feature>
<dbReference type="Proteomes" id="UP000593567">
    <property type="component" value="Unassembled WGS sequence"/>
</dbReference>
<protein>
    <recommendedName>
        <fullName evidence="11">SLC18B1</fullName>
    </recommendedName>
</protein>
<dbReference type="Gene3D" id="1.20.1250.20">
    <property type="entry name" value="MFS general substrate transporter like domains"/>
    <property type="match status" value="2"/>
</dbReference>
<sequence length="452" mass="49226">MKELDHFEKEKLISKKQEFEEIISKSQESTKPDLPKHREYLLVVVLLFSQFVAQCTDTFLFPFFPYKAKNKGLNEIDIGIVFSSFELARFVTAPVLGYLLSWISPKNSCILATSILTITCVAFGAASFAPGYSFYFLSVSIRIVAGSATAVLTVSLMTILFKCSSLHTSTVVGLVEMLQGGGYAAGPALGSALRRVGGYTFIFWTMGCFIGLSCLAQVLVIPTTKHDCQKKSEGLSSLHIMKIPGMFVLILHCLAYNIVGSSRASGASNFLNSTFGLGISDIGLLFSLWAVLYLLACPLMSKLVSKGYIYSLMITTWFLSILLNLFCGPSQLLNFLFHDQKFIQLPLVLISVSNFLQPAMYIPPFQAAINLAIVNGHEKDSIQTYGMVTGLLNGGLGLGAMVGPIMSGAVTDAADFTWVLTILAGIGTAMFILMSVYLIWMKMTGKPLKPGK</sequence>
<organism evidence="9 10">
    <name type="scientific">Bugula neritina</name>
    <name type="common">Brown bryozoan</name>
    <name type="synonym">Sertularia neritina</name>
    <dbReference type="NCBI Taxonomy" id="10212"/>
    <lineage>
        <taxon>Eukaryota</taxon>
        <taxon>Metazoa</taxon>
        <taxon>Spiralia</taxon>
        <taxon>Lophotrochozoa</taxon>
        <taxon>Bryozoa</taxon>
        <taxon>Gymnolaemata</taxon>
        <taxon>Cheilostomatida</taxon>
        <taxon>Flustrina</taxon>
        <taxon>Buguloidea</taxon>
        <taxon>Bugulidae</taxon>
        <taxon>Bugula</taxon>
    </lineage>
</organism>
<feature type="transmembrane region" description="Helical" evidence="8">
    <location>
        <begin position="201"/>
        <end position="222"/>
    </location>
</feature>
<comment type="similarity">
    <text evidence="2">Belongs to the major facilitator superfamily. Vesicular transporter family.</text>
</comment>
<dbReference type="PANTHER" id="PTHR23506:SF26">
    <property type="entry name" value="MFS-TYPE TRANSPORTER SLC18B1"/>
    <property type="match status" value="1"/>
</dbReference>
<feature type="transmembrane region" description="Helical" evidence="8">
    <location>
        <begin position="418"/>
        <end position="440"/>
    </location>
</feature>
<feature type="transmembrane region" description="Helical" evidence="8">
    <location>
        <begin position="109"/>
        <end position="129"/>
    </location>
</feature>
<dbReference type="SUPFAM" id="SSF103473">
    <property type="entry name" value="MFS general substrate transporter"/>
    <property type="match status" value="1"/>
</dbReference>
<evidence type="ECO:0000256" key="8">
    <source>
        <dbReference type="SAM" id="Phobius"/>
    </source>
</evidence>
<evidence type="ECO:0000256" key="7">
    <source>
        <dbReference type="ARBA" id="ARBA00023136"/>
    </source>
</evidence>
<dbReference type="PANTHER" id="PTHR23506">
    <property type="entry name" value="GH10249P"/>
    <property type="match status" value="1"/>
</dbReference>
<keyword evidence="10" id="KW-1185">Reference proteome</keyword>
<keyword evidence="3" id="KW-0813">Transport</keyword>
<evidence type="ECO:0000313" key="10">
    <source>
        <dbReference type="Proteomes" id="UP000593567"/>
    </source>
</evidence>
<accession>A0A7J7J7Z9</accession>
<feature type="transmembrane region" description="Helical" evidence="8">
    <location>
        <begin position="385"/>
        <end position="406"/>
    </location>
</feature>